<gene>
    <name evidence="2" type="ORF">METZ01_LOCUS502538</name>
</gene>
<dbReference type="InterPro" id="IPR007474">
    <property type="entry name" value="ApaG_domain"/>
</dbReference>
<proteinExistence type="predicted"/>
<protein>
    <recommendedName>
        <fullName evidence="1">ApaG domain-containing protein</fullName>
    </recommendedName>
</protein>
<evidence type="ECO:0000313" key="2">
    <source>
        <dbReference type="EMBL" id="SVE49684.1"/>
    </source>
</evidence>
<dbReference type="EMBL" id="UINC01221371">
    <property type="protein sequence ID" value="SVE49684.1"/>
    <property type="molecule type" value="Genomic_DNA"/>
</dbReference>
<dbReference type="Pfam" id="PF04379">
    <property type="entry name" value="DUF525"/>
    <property type="match status" value="1"/>
</dbReference>
<accession>A0A383DZD2</accession>
<dbReference type="PROSITE" id="PS51087">
    <property type="entry name" value="APAG"/>
    <property type="match status" value="1"/>
</dbReference>
<dbReference type="InterPro" id="IPR050718">
    <property type="entry name" value="ApaG-like"/>
</dbReference>
<sequence length="136" mass="15728">MSDSLGSITVTEGIRIEVRPEYLSEYSAPERNKFFYGYHIRISNEGDRWAKLLTRHWIIINADGDRQDVEGKGVIGEQPELHPGEVHEYDSLCPIDTDWGTMEGSYTMIREDEEEFKAVITRFYLAVPKEVQIEES</sequence>
<dbReference type="PANTHER" id="PTHR47191">
    <property type="entry name" value="OS05G0170800 PROTEIN"/>
    <property type="match status" value="1"/>
</dbReference>
<dbReference type="AlphaFoldDB" id="A0A383DZD2"/>
<organism evidence="2">
    <name type="scientific">marine metagenome</name>
    <dbReference type="NCBI Taxonomy" id="408172"/>
    <lineage>
        <taxon>unclassified sequences</taxon>
        <taxon>metagenomes</taxon>
        <taxon>ecological metagenomes</taxon>
    </lineage>
</organism>
<reference evidence="2" key="1">
    <citation type="submission" date="2018-05" db="EMBL/GenBank/DDBJ databases">
        <authorList>
            <person name="Lanie J.A."/>
            <person name="Ng W.-L."/>
            <person name="Kazmierczak K.M."/>
            <person name="Andrzejewski T.M."/>
            <person name="Davidsen T.M."/>
            <person name="Wayne K.J."/>
            <person name="Tettelin H."/>
            <person name="Glass J.I."/>
            <person name="Rusch D."/>
            <person name="Podicherti R."/>
            <person name="Tsui H.-C.T."/>
            <person name="Winkler M.E."/>
        </authorList>
    </citation>
    <scope>NUCLEOTIDE SEQUENCE</scope>
</reference>
<evidence type="ECO:0000259" key="1">
    <source>
        <dbReference type="PROSITE" id="PS51087"/>
    </source>
</evidence>
<feature type="domain" description="ApaG" evidence="1">
    <location>
        <begin position="8"/>
        <end position="132"/>
    </location>
</feature>
<dbReference type="InterPro" id="IPR036767">
    <property type="entry name" value="ApaG_sf"/>
</dbReference>
<dbReference type="SUPFAM" id="SSF110069">
    <property type="entry name" value="ApaG-like"/>
    <property type="match status" value="1"/>
</dbReference>
<dbReference type="PANTHER" id="PTHR47191:SF2">
    <property type="entry name" value="OS05G0170800 PROTEIN"/>
    <property type="match status" value="1"/>
</dbReference>
<dbReference type="NCBIfam" id="NF003967">
    <property type="entry name" value="PRK05461.1"/>
    <property type="match status" value="1"/>
</dbReference>
<dbReference type="Gene3D" id="2.60.40.1470">
    <property type="entry name" value="ApaG domain"/>
    <property type="match status" value="1"/>
</dbReference>
<name>A0A383DZD2_9ZZZZ</name>